<dbReference type="InterPro" id="IPR036612">
    <property type="entry name" value="KH_dom_type_1_sf"/>
</dbReference>
<accession>S7W9V9</accession>
<evidence type="ECO:0000256" key="3">
    <source>
        <dbReference type="ARBA" id="ARBA00022884"/>
    </source>
</evidence>
<evidence type="ECO:0000256" key="2">
    <source>
        <dbReference type="ARBA" id="ARBA00022835"/>
    </source>
</evidence>
<gene>
    <name evidence="5" type="ORF">SLOPH_1783</name>
</gene>
<dbReference type="Proteomes" id="UP000014978">
    <property type="component" value="Unassembled WGS sequence"/>
</dbReference>
<dbReference type="Pfam" id="PF21262">
    <property type="entry name" value="RRP40_S1"/>
    <property type="match status" value="1"/>
</dbReference>
<dbReference type="Gene3D" id="3.30.1370.10">
    <property type="entry name" value="K Homology domain, type 1"/>
    <property type="match status" value="1"/>
</dbReference>
<comment type="subcellular location">
    <subcellularLocation>
        <location evidence="1">Nucleus</location>
    </subcellularLocation>
</comment>
<dbReference type="SUPFAM" id="SSF50249">
    <property type="entry name" value="Nucleic acid-binding proteins"/>
    <property type="match status" value="1"/>
</dbReference>
<dbReference type="EMBL" id="ATCN01000149">
    <property type="protein sequence ID" value="EPR79700.1"/>
    <property type="molecule type" value="Genomic_DNA"/>
</dbReference>
<dbReference type="InParanoid" id="S7W9V9"/>
<organism evidence="5 6">
    <name type="scientific">Spraguea lophii (strain 42_110)</name>
    <name type="common">Microsporidian parasite</name>
    <dbReference type="NCBI Taxonomy" id="1358809"/>
    <lineage>
        <taxon>Eukaryota</taxon>
        <taxon>Fungi</taxon>
        <taxon>Fungi incertae sedis</taxon>
        <taxon>Microsporidia</taxon>
        <taxon>Spragueidae</taxon>
        <taxon>Spraguea</taxon>
    </lineage>
</organism>
<dbReference type="GO" id="GO:0000177">
    <property type="term" value="C:cytoplasmic exosome (RNase complex)"/>
    <property type="evidence" value="ECO:0007669"/>
    <property type="project" value="TreeGrafter"/>
</dbReference>
<dbReference type="PANTHER" id="PTHR21321">
    <property type="entry name" value="PNAS-3 RELATED"/>
    <property type="match status" value="1"/>
</dbReference>
<keyword evidence="3" id="KW-0694">RNA-binding</keyword>
<evidence type="ECO:0000259" key="4">
    <source>
        <dbReference type="Pfam" id="PF15985"/>
    </source>
</evidence>
<dbReference type="GO" id="GO:0034475">
    <property type="term" value="P:U4 snRNA 3'-end processing"/>
    <property type="evidence" value="ECO:0007669"/>
    <property type="project" value="TreeGrafter"/>
</dbReference>
<dbReference type="GO" id="GO:0071034">
    <property type="term" value="P:CUT catabolic process"/>
    <property type="evidence" value="ECO:0007669"/>
    <property type="project" value="TreeGrafter"/>
</dbReference>
<dbReference type="Gene3D" id="2.40.50.140">
    <property type="entry name" value="Nucleic acid-binding proteins"/>
    <property type="match status" value="1"/>
</dbReference>
<dbReference type="STRING" id="1358809.S7W9V9"/>
<dbReference type="InterPro" id="IPR004088">
    <property type="entry name" value="KH_dom_type_1"/>
</dbReference>
<comment type="caution">
    <text evidence="5">The sequence shown here is derived from an EMBL/GenBank/DDBJ whole genome shotgun (WGS) entry which is preliminary data.</text>
</comment>
<keyword evidence="6" id="KW-1185">Reference proteome</keyword>
<dbReference type="InterPro" id="IPR012340">
    <property type="entry name" value="NA-bd_OB-fold"/>
</dbReference>
<reference evidence="6" key="1">
    <citation type="journal article" date="2013" name="PLoS Genet.">
        <title>The genome of Spraguea lophii and the basis of host-microsporidian interactions.</title>
        <authorList>
            <person name="Campbell S.E."/>
            <person name="Williams T.A."/>
            <person name="Yousuf A."/>
            <person name="Soanes D.M."/>
            <person name="Paszkiewicz K.H."/>
            <person name="Williams B.A.P."/>
        </authorList>
    </citation>
    <scope>NUCLEOTIDE SEQUENCE [LARGE SCALE GENOMIC DNA]</scope>
    <source>
        <strain evidence="6">42_110</strain>
    </source>
</reference>
<evidence type="ECO:0000256" key="1">
    <source>
        <dbReference type="ARBA" id="ARBA00004123"/>
    </source>
</evidence>
<dbReference type="SUPFAM" id="SSF54791">
    <property type="entry name" value="Eukaryotic type KH-domain (KH-domain type I)"/>
    <property type="match status" value="1"/>
</dbReference>
<dbReference type="OMA" id="YICITGE"/>
<dbReference type="OrthoDB" id="340500at2759"/>
<sequence>MVKKIKNVFPGEILTPNILDSAGIKNKKSTIIGTLHSIPNAHFLLSKTKYYTPSIDDLVIGDIIYVCSEYYKVSIGHTTCVLPSLSFFNATKRNRPMLKKGDTVLARVIKTGEEPLIGCDIEGLGQKKGYFYNLDQYKIKIIYMNTDLLQHLGRKYKFDIALGMNGRVWIECDNGITSLKIYNYLNSIK</sequence>
<dbReference type="VEuPathDB" id="MicrosporidiaDB:SLOPH_1783"/>
<dbReference type="GO" id="GO:0000176">
    <property type="term" value="C:nuclear exosome (RNase complex)"/>
    <property type="evidence" value="ECO:0007669"/>
    <property type="project" value="TreeGrafter"/>
</dbReference>
<dbReference type="Pfam" id="PF15985">
    <property type="entry name" value="KH_6"/>
    <property type="match status" value="1"/>
</dbReference>
<dbReference type="PANTHER" id="PTHR21321:SF1">
    <property type="entry name" value="EXOSOME COMPLEX COMPONENT RRP40"/>
    <property type="match status" value="1"/>
</dbReference>
<name>S7W9V9_SPRLO</name>
<keyword evidence="2" id="KW-0271">Exosome</keyword>
<dbReference type="InterPro" id="IPR026699">
    <property type="entry name" value="Exosome_RNA_bind1/RRP40/RRP4"/>
</dbReference>
<dbReference type="HOGENOM" id="CLU_069847_2_0_1"/>
<dbReference type="GO" id="GO:0003723">
    <property type="term" value="F:RNA binding"/>
    <property type="evidence" value="ECO:0007669"/>
    <property type="project" value="UniProtKB-KW"/>
</dbReference>
<dbReference type="GO" id="GO:0071035">
    <property type="term" value="P:nuclear polyadenylation-dependent rRNA catabolic process"/>
    <property type="evidence" value="ECO:0007669"/>
    <property type="project" value="TreeGrafter"/>
</dbReference>
<dbReference type="AlphaFoldDB" id="S7W9V9"/>
<evidence type="ECO:0000313" key="6">
    <source>
        <dbReference type="Proteomes" id="UP000014978"/>
    </source>
</evidence>
<dbReference type="GO" id="GO:0071038">
    <property type="term" value="P:TRAMP-dependent tRNA surveillance pathway"/>
    <property type="evidence" value="ECO:0007669"/>
    <property type="project" value="TreeGrafter"/>
</dbReference>
<dbReference type="FunCoup" id="S7W9V9">
    <property type="interactions" value="153"/>
</dbReference>
<evidence type="ECO:0000313" key="5">
    <source>
        <dbReference type="EMBL" id="EPR79700.1"/>
    </source>
</evidence>
<protein>
    <recommendedName>
        <fullName evidence="4">K Homology domain-containing protein</fullName>
    </recommendedName>
</protein>
<feature type="domain" description="K Homology" evidence="4">
    <location>
        <begin position="129"/>
        <end position="174"/>
    </location>
</feature>
<dbReference type="GO" id="GO:0071051">
    <property type="term" value="P:poly(A)-dependent snoRNA 3'-end processing"/>
    <property type="evidence" value="ECO:0007669"/>
    <property type="project" value="TreeGrafter"/>
</dbReference>
<proteinExistence type="predicted"/>
<dbReference type="GO" id="GO:0000467">
    <property type="term" value="P:exonucleolytic trimming to generate mature 3'-end of 5.8S rRNA from tricistronic rRNA transcript (SSU-rRNA, 5.8S rRNA, LSU-rRNA)"/>
    <property type="evidence" value="ECO:0007669"/>
    <property type="project" value="TreeGrafter"/>
</dbReference>